<dbReference type="Gene3D" id="3.20.20.70">
    <property type="entry name" value="Aldolase class I"/>
    <property type="match status" value="1"/>
</dbReference>
<dbReference type="InterPro" id="IPR020050">
    <property type="entry name" value="FO_synthase_su2"/>
</dbReference>
<feature type="binding site" evidence="6 7">
    <location>
        <position position="77"/>
    </location>
    <ligand>
        <name>[4Fe-4S] cluster</name>
        <dbReference type="ChEBI" id="CHEBI:49883"/>
        <note>4Fe-4S-S-AdoMet</note>
    </ligand>
</feature>
<comment type="pathway">
    <text evidence="6">Quinol/quinone metabolism; menaquinone biosynthesis.</text>
</comment>
<dbReference type="SMART" id="SM00729">
    <property type="entry name" value="Elp3"/>
    <property type="match status" value="1"/>
</dbReference>
<dbReference type="InterPro" id="IPR045567">
    <property type="entry name" value="CofH/MnqC-like_C"/>
</dbReference>
<dbReference type="PROSITE" id="PS51918">
    <property type="entry name" value="RADICAL_SAM"/>
    <property type="match status" value="1"/>
</dbReference>
<dbReference type="SFLD" id="SFLDF00342">
    <property type="entry name" value="cyclic_dehypoxanthine_futalosi"/>
    <property type="match status" value="1"/>
</dbReference>
<keyword evidence="5 6" id="KW-0411">Iron-sulfur</keyword>
<evidence type="ECO:0000256" key="5">
    <source>
        <dbReference type="ARBA" id="ARBA00023014"/>
    </source>
</evidence>
<dbReference type="GO" id="GO:0005506">
    <property type="term" value="F:iron ion binding"/>
    <property type="evidence" value="ECO:0007669"/>
    <property type="project" value="UniProtKB-UniRule"/>
</dbReference>
<dbReference type="InterPro" id="IPR058240">
    <property type="entry name" value="rSAM_sf"/>
</dbReference>
<sequence length="366" mass="40896">MAGLTGYFADPELQPIYKKVLARERLSREDGLTLYRTTDLLGLGYLGDLVRRRLHGNKAYYIYNQHLNYSNICVNGCKFCAFGKKAGEPGAYAMTLEDILAKVRERLHEPISEIHIVGGLHPDLPFSYYLEMLQGIKALRPTVHLQAFTAVEIAHLADLAKLSVADTLQALKEAGLGSLPGGGAEVFSPRIRRDLCPQKLSPEGWLEVCKTAHRLGLRTNATMLYGHLETLEERVDHLLRLREAQDETGGFLTFIPLAFHPKNTRLEHLQETTGFDDLKNLAVARLMLDNFPHIKAFWVMIGPKMAQLSLAFGADDIDGTVLEERITHMAGAQTPQGLTRPQLLQMIREAGCEPVERDTLYNVIPS</sequence>
<feature type="binding site" evidence="6 7">
    <location>
        <position position="73"/>
    </location>
    <ligand>
        <name>[4Fe-4S] cluster</name>
        <dbReference type="ChEBI" id="CHEBI:49883"/>
        <note>4Fe-4S-S-AdoMet</note>
    </ligand>
</feature>
<feature type="binding site" evidence="6 7">
    <location>
        <position position="80"/>
    </location>
    <ligand>
        <name>[4Fe-4S] cluster</name>
        <dbReference type="ChEBI" id="CHEBI:49883"/>
        <note>4Fe-4S-S-AdoMet</note>
    </ligand>
</feature>
<comment type="similarity">
    <text evidence="6">Belongs to the radical SAM superfamily. MqnE family.</text>
</comment>
<keyword evidence="2 6" id="KW-0949">S-adenosyl-L-methionine</keyword>
<dbReference type="UniPathway" id="UPA00079"/>
<evidence type="ECO:0000256" key="7">
    <source>
        <dbReference type="PIRSR" id="PIRSR004762-1"/>
    </source>
</evidence>
<dbReference type="GO" id="GO:0051539">
    <property type="term" value="F:4 iron, 4 sulfur cluster binding"/>
    <property type="evidence" value="ECO:0007669"/>
    <property type="project" value="UniProtKB-KW"/>
</dbReference>
<dbReference type="NCBIfam" id="TIGR00423">
    <property type="entry name" value="CofH family radical SAM protein"/>
    <property type="match status" value="1"/>
</dbReference>
<organism evidence="10">
    <name type="scientific">Desulfobacca acetoxidans</name>
    <dbReference type="NCBI Taxonomy" id="60893"/>
    <lineage>
        <taxon>Bacteria</taxon>
        <taxon>Pseudomonadati</taxon>
        <taxon>Thermodesulfobacteriota</taxon>
        <taxon>Desulfobaccia</taxon>
        <taxon>Desulfobaccales</taxon>
        <taxon>Desulfobaccaceae</taxon>
        <taxon>Desulfobacca</taxon>
    </lineage>
</organism>
<proteinExistence type="inferred from homology"/>
<accession>A0A7C3WHE4</accession>
<keyword evidence="6" id="KW-0474">Menaquinone biosynthesis</keyword>
<dbReference type="InterPro" id="IPR022432">
    <property type="entry name" value="MqnE"/>
</dbReference>
<dbReference type="SFLD" id="SFLDG01064">
    <property type="entry name" value="F420__menaquinone_cofactor_bio"/>
    <property type="match status" value="1"/>
</dbReference>
<comment type="cofactor">
    <cofactor evidence="6 7">
        <name>[4Fe-4S] cluster</name>
        <dbReference type="ChEBI" id="CHEBI:49883"/>
    </cofactor>
    <text evidence="6 7">Binds 1 [4Fe-4S] cluster. The cluster is coordinated with 3 cysteines and an exchangeable S-adenosyl-L-methionine.</text>
</comment>
<dbReference type="PANTHER" id="PTHR43076:SF7">
    <property type="entry name" value="AMINODEOXYFUTALOSINE SYNTHASE"/>
    <property type="match status" value="1"/>
</dbReference>
<evidence type="ECO:0000256" key="6">
    <source>
        <dbReference type="HAMAP-Rule" id="MF_00993"/>
    </source>
</evidence>
<comment type="function">
    <text evidence="6">Radical SAM enzyme that catalyzes the addition of the adenosyl radical to the double bond of 3-[(1-carboxyvinyl)oxy]benzoate, leading to aminodeoxyfutalosine (AFL), a key intermediate in the formation of menaquinone (MK, vitamin K2) from chorismate.</text>
</comment>
<dbReference type="AlphaFoldDB" id="A0A7C3WHE4"/>
<dbReference type="PANTHER" id="PTHR43076">
    <property type="entry name" value="FO SYNTHASE (COFH)"/>
    <property type="match status" value="1"/>
</dbReference>
<keyword evidence="1 6" id="KW-0004">4Fe-4S</keyword>
<reference evidence="10" key="1">
    <citation type="journal article" date="2020" name="mSystems">
        <title>Genome- and Community-Level Interaction Insights into Carbon Utilization and Element Cycling Functions of Hydrothermarchaeota in Hydrothermal Sediment.</title>
        <authorList>
            <person name="Zhou Z."/>
            <person name="Liu Y."/>
            <person name="Xu W."/>
            <person name="Pan J."/>
            <person name="Luo Z.H."/>
            <person name="Li M."/>
        </authorList>
    </citation>
    <scope>NUCLEOTIDE SEQUENCE [LARGE SCALE GENOMIC DNA]</scope>
    <source>
        <strain evidence="10">SpSt-776</strain>
    </source>
</reference>
<keyword evidence="3 6" id="KW-0479">Metal-binding</keyword>
<evidence type="ECO:0000256" key="1">
    <source>
        <dbReference type="ARBA" id="ARBA00022485"/>
    </source>
</evidence>
<dbReference type="EMBL" id="DTHB01000042">
    <property type="protein sequence ID" value="HGB14649.1"/>
    <property type="molecule type" value="Genomic_DNA"/>
</dbReference>
<dbReference type="InterPro" id="IPR006638">
    <property type="entry name" value="Elp3/MiaA/NifB-like_rSAM"/>
</dbReference>
<dbReference type="EC" id="2.5.1.120" evidence="6"/>
<dbReference type="CDD" id="cd01335">
    <property type="entry name" value="Radical_SAM"/>
    <property type="match status" value="1"/>
</dbReference>
<evidence type="ECO:0000313" key="10">
    <source>
        <dbReference type="EMBL" id="HGB14649.1"/>
    </source>
</evidence>
<feature type="domain" description="Radical SAM core" evidence="9">
    <location>
        <begin position="59"/>
        <end position="292"/>
    </location>
</feature>
<dbReference type="PIRSF" id="PIRSF004762">
    <property type="entry name" value="CHP00423"/>
    <property type="match status" value="1"/>
</dbReference>
<evidence type="ECO:0000256" key="8">
    <source>
        <dbReference type="PIRSR" id="PIRSR004762-2"/>
    </source>
</evidence>
<dbReference type="SFLD" id="SFLDF00343">
    <property type="entry name" value="aminofutalosine_synthase_(mqnE"/>
    <property type="match status" value="1"/>
</dbReference>
<dbReference type="NCBIfam" id="TIGR03700">
    <property type="entry name" value="mena_SCO4494"/>
    <property type="match status" value="1"/>
</dbReference>
<dbReference type="InterPro" id="IPR007197">
    <property type="entry name" value="rSAM"/>
</dbReference>
<feature type="binding site" evidence="8">
    <location>
        <position position="79"/>
    </location>
    <ligand>
        <name>S-adenosyl-L-methionine</name>
        <dbReference type="ChEBI" id="CHEBI:59789"/>
    </ligand>
</feature>
<dbReference type="GO" id="GO:0009234">
    <property type="term" value="P:menaquinone biosynthetic process"/>
    <property type="evidence" value="ECO:0007669"/>
    <property type="project" value="UniProtKB-UniRule"/>
</dbReference>
<dbReference type="SFLD" id="SFLDG01389">
    <property type="entry name" value="menaquinone_synthsis_involved"/>
    <property type="match status" value="1"/>
</dbReference>
<evidence type="ECO:0000256" key="3">
    <source>
        <dbReference type="ARBA" id="ARBA00022723"/>
    </source>
</evidence>
<keyword evidence="6" id="KW-0808">Transferase</keyword>
<dbReference type="InterPro" id="IPR034405">
    <property type="entry name" value="F420"/>
</dbReference>
<evidence type="ECO:0000256" key="2">
    <source>
        <dbReference type="ARBA" id="ARBA00022691"/>
    </source>
</evidence>
<keyword evidence="4 6" id="KW-0408">Iron</keyword>
<dbReference type="InterPro" id="IPR013785">
    <property type="entry name" value="Aldolase_TIM"/>
</dbReference>
<gene>
    <name evidence="6 10" type="primary">mqnE</name>
    <name evidence="10" type="ORF">ENV62_05370</name>
</gene>
<dbReference type="HAMAP" id="MF_00993">
    <property type="entry name" value="MqnE"/>
    <property type="match status" value="1"/>
</dbReference>
<dbReference type="Pfam" id="PF04055">
    <property type="entry name" value="Radical_SAM"/>
    <property type="match status" value="1"/>
</dbReference>
<name>A0A7C3WHE4_9BACT</name>
<evidence type="ECO:0000259" key="9">
    <source>
        <dbReference type="PROSITE" id="PS51918"/>
    </source>
</evidence>
<comment type="catalytic activity">
    <reaction evidence="6">
        <text>3-[(1-carboxyvinyl)-oxy]benzoate + S-adenosyl-L-methionine + H2O = 6-amino-6-deoxyfutalosine + hydrogencarbonate + L-methionine + H(+)</text>
        <dbReference type="Rhea" id="RHEA:33075"/>
        <dbReference type="ChEBI" id="CHEBI:15377"/>
        <dbReference type="ChEBI" id="CHEBI:15378"/>
        <dbReference type="ChEBI" id="CHEBI:17544"/>
        <dbReference type="ChEBI" id="CHEBI:57844"/>
        <dbReference type="ChEBI" id="CHEBI:59789"/>
        <dbReference type="ChEBI" id="CHEBI:64286"/>
        <dbReference type="ChEBI" id="CHEBI:76981"/>
        <dbReference type="EC" id="2.5.1.120"/>
    </reaction>
</comment>
<dbReference type="GO" id="GO:0102573">
    <property type="term" value="F:aminodeoxyfutalosine synthase activity"/>
    <property type="evidence" value="ECO:0007669"/>
    <property type="project" value="UniProtKB-EC"/>
</dbReference>
<evidence type="ECO:0000256" key="4">
    <source>
        <dbReference type="ARBA" id="ARBA00023004"/>
    </source>
</evidence>
<dbReference type="SFLD" id="SFLDS00029">
    <property type="entry name" value="Radical_SAM"/>
    <property type="match status" value="1"/>
</dbReference>
<comment type="caution">
    <text evidence="10">The sequence shown here is derived from an EMBL/GenBank/DDBJ whole genome shotgun (WGS) entry which is preliminary data.</text>
</comment>
<dbReference type="Pfam" id="PF19288">
    <property type="entry name" value="CofH_C"/>
    <property type="match status" value="1"/>
</dbReference>
<protein>
    <recommendedName>
        <fullName evidence="6">Aminodeoxyfutalosine synthase</fullName>
        <shortName evidence="6">AFL synthase</shortName>
        <shortName evidence="6">Aminofutalosine synthase</shortName>
        <ecNumber evidence="6">2.5.1.120</ecNumber>
    </recommendedName>
    <alternativeName>
        <fullName evidence="6">Menaquinone biosynthetic enzyme MqnE</fullName>
    </alternativeName>
</protein>
<dbReference type="SUPFAM" id="SSF102114">
    <property type="entry name" value="Radical SAM enzymes"/>
    <property type="match status" value="1"/>
</dbReference>
<feature type="binding site" evidence="8">
    <location>
        <position position="185"/>
    </location>
    <ligand>
        <name>S-adenosyl-L-methionine</name>
        <dbReference type="ChEBI" id="CHEBI:59789"/>
    </ligand>
</feature>
<dbReference type="GO" id="GO:0044689">
    <property type="term" value="F:7,8-didemethyl-8-hydroxy-5-deazariboflavin synthase activity"/>
    <property type="evidence" value="ECO:0007669"/>
    <property type="project" value="TreeGrafter"/>
</dbReference>